<proteinExistence type="inferred from homology"/>
<comment type="caution">
    <text evidence="11">The sequence shown here is derived from an EMBL/GenBank/DDBJ whole genome shotgun (WGS) entry which is preliminary data.</text>
</comment>
<evidence type="ECO:0000256" key="5">
    <source>
        <dbReference type="ARBA" id="ARBA00012670"/>
    </source>
</evidence>
<feature type="domain" description="Alpha-L-arabinofuranosidase C-terminal" evidence="10">
    <location>
        <begin position="495"/>
        <end position="647"/>
    </location>
</feature>
<keyword evidence="9" id="KW-0732">Signal</keyword>
<dbReference type="RefSeq" id="WP_191768109.1">
    <property type="nucleotide sequence ID" value="NZ_JACSRA010000009.1"/>
</dbReference>
<gene>
    <name evidence="11" type="ORF">H9661_07765</name>
</gene>
<comment type="pathway">
    <text evidence="2">Glycan metabolism.</text>
</comment>
<evidence type="ECO:0000256" key="7">
    <source>
        <dbReference type="ARBA" id="ARBA00023277"/>
    </source>
</evidence>
<dbReference type="SUPFAM" id="SSF51445">
    <property type="entry name" value="(Trans)glycosidases"/>
    <property type="match status" value="2"/>
</dbReference>
<accession>A0ABR8PSU6</accession>
<keyword evidence="12" id="KW-1185">Reference proteome</keyword>
<dbReference type="InterPro" id="IPR013780">
    <property type="entry name" value="Glyco_hydro_b"/>
</dbReference>
<keyword evidence="8" id="KW-0326">Glycosidase</keyword>
<dbReference type="Pfam" id="PF22848">
    <property type="entry name" value="ASD1_dom"/>
    <property type="match status" value="1"/>
</dbReference>
<dbReference type="InterPro" id="IPR017853">
    <property type="entry name" value="GH"/>
</dbReference>
<organism evidence="11 12">
    <name type="scientific">Clostridium cibarium</name>
    <dbReference type="NCBI Taxonomy" id="2762247"/>
    <lineage>
        <taxon>Bacteria</taxon>
        <taxon>Bacillati</taxon>
        <taxon>Bacillota</taxon>
        <taxon>Clostridia</taxon>
        <taxon>Eubacteriales</taxon>
        <taxon>Clostridiaceae</taxon>
        <taxon>Clostridium</taxon>
    </lineage>
</organism>
<dbReference type="Gene3D" id="3.20.20.80">
    <property type="entry name" value="Glycosidases"/>
    <property type="match status" value="1"/>
</dbReference>
<dbReference type="PANTHER" id="PTHR43576:SF3">
    <property type="entry name" value="ALPHA-L-ARABINOFURANOSIDASE C"/>
    <property type="match status" value="1"/>
</dbReference>
<dbReference type="Proteomes" id="UP000627781">
    <property type="component" value="Unassembled WGS sequence"/>
</dbReference>
<dbReference type="Pfam" id="PF06964">
    <property type="entry name" value="Alpha-L-AF_C"/>
    <property type="match status" value="1"/>
</dbReference>
<evidence type="ECO:0000256" key="1">
    <source>
        <dbReference type="ARBA" id="ARBA00001462"/>
    </source>
</evidence>
<dbReference type="InterPro" id="IPR055235">
    <property type="entry name" value="ASD1_cat"/>
</dbReference>
<evidence type="ECO:0000256" key="2">
    <source>
        <dbReference type="ARBA" id="ARBA00004881"/>
    </source>
</evidence>
<dbReference type="PANTHER" id="PTHR43576">
    <property type="entry name" value="ALPHA-L-ARABINOFURANOSIDASE C-RELATED"/>
    <property type="match status" value="1"/>
</dbReference>
<name>A0ABR8PSU6_9CLOT</name>
<evidence type="ECO:0000256" key="3">
    <source>
        <dbReference type="ARBA" id="ARBA00007186"/>
    </source>
</evidence>
<evidence type="ECO:0000259" key="10">
    <source>
        <dbReference type="SMART" id="SM00813"/>
    </source>
</evidence>
<protein>
    <recommendedName>
        <fullName evidence="5">non-reducing end alpha-L-arabinofuranosidase</fullName>
        <ecNumber evidence="5">3.2.1.55</ecNumber>
    </recommendedName>
</protein>
<evidence type="ECO:0000256" key="6">
    <source>
        <dbReference type="ARBA" id="ARBA00022801"/>
    </source>
</evidence>
<dbReference type="EMBL" id="JACSRA010000009">
    <property type="protein sequence ID" value="MBD7911250.1"/>
    <property type="molecule type" value="Genomic_DNA"/>
</dbReference>
<dbReference type="EC" id="3.2.1.55" evidence="5"/>
<reference evidence="11 12" key="1">
    <citation type="submission" date="2020-08" db="EMBL/GenBank/DDBJ databases">
        <title>A Genomic Blueprint of the Chicken Gut Microbiome.</title>
        <authorList>
            <person name="Gilroy R."/>
            <person name="Ravi A."/>
            <person name="Getino M."/>
            <person name="Pursley I."/>
            <person name="Horton D.L."/>
            <person name="Alikhan N.-F."/>
            <person name="Baker D."/>
            <person name="Gharbi K."/>
            <person name="Hall N."/>
            <person name="Watson M."/>
            <person name="Adriaenssens E.M."/>
            <person name="Foster-Nyarko E."/>
            <person name="Jarju S."/>
            <person name="Secka A."/>
            <person name="Antonio M."/>
            <person name="Oren A."/>
            <person name="Chaudhuri R."/>
            <person name="La Ragione R.M."/>
            <person name="Hildebrand F."/>
            <person name="Pallen M.J."/>
        </authorList>
    </citation>
    <scope>NUCLEOTIDE SEQUENCE [LARGE SCALE GENOMIC DNA]</scope>
    <source>
        <strain evidence="11 12">Sa3CVN1</strain>
    </source>
</reference>
<evidence type="ECO:0000256" key="4">
    <source>
        <dbReference type="ARBA" id="ARBA00011165"/>
    </source>
</evidence>
<dbReference type="SUPFAM" id="SSF51011">
    <property type="entry name" value="Glycosyl hydrolase domain"/>
    <property type="match status" value="1"/>
</dbReference>
<sequence>MKKIKVKALLLALIFIVIIPLQTTSYANEQQPSSQITINVSEEGKVINPELFGAIINWTKNGEGAANPKTGKAYHSFTKMVRQLGITSIRYGGGTISATCFDWKRAIGPMDQRPMNRARDGGPGQPSTFGPDEIGDLLDKTGAKGVMILNINRDDVQSASQYLAYMTTPISEHPSSDPNDPSYWAALRAKNGHPKPYDFNWWDVGNEDDLTVATHWRDGKPIEIGEHTTNATNIKSALYAFGGTTLFENQDTIGYADLTPDSSISKGTANQDFYASYPPVAPESQTVYVNGVEWKQTYNLKTALPINEVYTIENKSGKITFGDGIHGKIPAKGSKITITYKSGPHGGFVDYYKALKAVNPNIKVAAQDGETGFFEAMGSTYQYDGVAYHPLTDGFPKNNLPVDEFTKQLFLAPEFQKTKLNNMQNEIDGYAGKHVPLIPSAYGHGQGNIPKDGDKAFHLNLSEGLLNASELIQYQNIGIPLAHRFLLNDTPFNPDETDAPTARRFNAAIISNGKDDNFVATPAGLSIEMMSKLGGMTQISTKIKNNPQIELAKGASSPNVGALSTIAAKDNHGNVNLLVVNQSPDSDVTTNVVFDKYTHAKKAKVLTMNGSSIYSMNTLDQPNNVTINRSNVFVGKGDFNYTFPAHSITRIELE</sequence>
<feature type="chain" id="PRO_5047013365" description="non-reducing end alpha-L-arabinofuranosidase" evidence="9">
    <location>
        <begin position="28"/>
        <end position="654"/>
    </location>
</feature>
<comment type="similarity">
    <text evidence="3">Belongs to the glycosyl hydrolase 51 family.</text>
</comment>
<dbReference type="Gene3D" id="2.60.40.1180">
    <property type="entry name" value="Golgi alpha-mannosidase II"/>
    <property type="match status" value="1"/>
</dbReference>
<evidence type="ECO:0000256" key="8">
    <source>
        <dbReference type="ARBA" id="ARBA00023295"/>
    </source>
</evidence>
<keyword evidence="6" id="KW-0378">Hydrolase</keyword>
<evidence type="ECO:0000313" key="11">
    <source>
        <dbReference type="EMBL" id="MBD7911250.1"/>
    </source>
</evidence>
<dbReference type="InterPro" id="IPR010720">
    <property type="entry name" value="Alpha-L-AF_C"/>
</dbReference>
<comment type="subunit">
    <text evidence="4">Homohexamer; trimer of dimers.</text>
</comment>
<evidence type="ECO:0000313" key="12">
    <source>
        <dbReference type="Proteomes" id="UP000627781"/>
    </source>
</evidence>
<evidence type="ECO:0000256" key="9">
    <source>
        <dbReference type="SAM" id="SignalP"/>
    </source>
</evidence>
<keyword evidence="7" id="KW-0119">Carbohydrate metabolism</keyword>
<comment type="catalytic activity">
    <reaction evidence="1">
        <text>Hydrolysis of terminal non-reducing alpha-L-arabinofuranoside residues in alpha-L-arabinosides.</text>
        <dbReference type="EC" id="3.2.1.55"/>
    </reaction>
</comment>
<dbReference type="SMART" id="SM00813">
    <property type="entry name" value="Alpha-L-AF_C"/>
    <property type="match status" value="1"/>
</dbReference>
<feature type="signal peptide" evidence="9">
    <location>
        <begin position="1"/>
        <end position="27"/>
    </location>
</feature>